<dbReference type="Proteomes" id="UP001497416">
    <property type="component" value="Unassembled WGS sequence"/>
</dbReference>
<keyword evidence="2" id="KW-1185">Reference proteome</keyword>
<comment type="caution">
    <text evidence="1">The sequence shown here is derived from an EMBL/GenBank/DDBJ whole genome shotgun (WGS) entry which is preliminary data.</text>
</comment>
<name>A0ABM9NX13_9FLAO</name>
<evidence type="ECO:0000313" key="2">
    <source>
        <dbReference type="Proteomes" id="UP001497416"/>
    </source>
</evidence>
<sequence length="61" mass="7550">MSYSSKNYKTNIYFYLRWFYSFLNFSITKKNITKSDVFKTNSKLIIIIYVDYIWFLKVLHT</sequence>
<dbReference type="EMBL" id="CAXIXY010000003">
    <property type="protein sequence ID" value="CAL2082345.1"/>
    <property type="molecule type" value="Genomic_DNA"/>
</dbReference>
<proteinExistence type="predicted"/>
<protein>
    <submittedName>
        <fullName evidence="1">Uncharacterized protein</fullName>
    </submittedName>
</protein>
<organism evidence="1 2">
    <name type="scientific">Tenacibaculum platacis</name>
    <dbReference type="NCBI Taxonomy" id="3137852"/>
    <lineage>
        <taxon>Bacteria</taxon>
        <taxon>Pseudomonadati</taxon>
        <taxon>Bacteroidota</taxon>
        <taxon>Flavobacteriia</taxon>
        <taxon>Flavobacteriales</taxon>
        <taxon>Flavobacteriaceae</taxon>
        <taxon>Tenacibaculum</taxon>
    </lineage>
</organism>
<accession>A0ABM9NX13</accession>
<gene>
    <name evidence="1" type="ORF">T190607A01A_11346</name>
</gene>
<evidence type="ECO:0000313" key="1">
    <source>
        <dbReference type="EMBL" id="CAL2082345.1"/>
    </source>
</evidence>
<reference evidence="1 2" key="1">
    <citation type="submission" date="2024-05" db="EMBL/GenBank/DDBJ databases">
        <authorList>
            <person name="Duchaud E."/>
        </authorList>
    </citation>
    <scope>NUCLEOTIDE SEQUENCE [LARGE SCALE GENOMIC DNA]</scope>
    <source>
        <strain evidence="1">Ena-SAMPLE-TAB-13-05-2024-13:56:06:370-140302</strain>
    </source>
</reference>